<sequence>MPGNFSIVKTNTAKAVSLQEASSLLRVPFEHGDSYRKCFNTKSACIALYDEKLACEAAPGRFNCTEACEQPFLIWSSSYTFHNCLAYLAISTLMSNGNLTNESLAIAKAAGFTESQHISNAIESSITECAASACDSSSESSESWACGPSFLPGLASFSNVTTLNAEPSLWQYNLGIAGLRTVDRICYSSKAHANLDIAGVGVYISYLMQVGIVPAAYLYDRMLSTWLPETARFLAFHSANTLAQVDHLRAAIDATHQPALIAGLVDFQKAQCYFAITLQGCALFAIWKGGPLLEAATKTQASLTTAIIGHVAALGMVCIVFTLYILHHARRSSIYVSTVSALAITISMITWTRTRRQVELKTKGLEEDIPNVPAYGGKVDPTRFCAVYFDPDFIKSEAPTVSFSSLAMLWILVRQANGLLVHLKAWRHASRLRPAWWQTVRHRRRGLPEIPGRIAVTTLRFLWVRCRHGLAEATFLSMAAVMIAILSNPYPDGRSWQDKTKWTFGQLIAVTIWAPILIEFLYSAIFGVEEAQEHRLIAPFKVTKQASNSIEDNSKIPLNNGKQDTFYRRLDSPSEMELPLVYVQDGVSAPSGQ</sequence>
<dbReference type="Proteomes" id="UP000282582">
    <property type="component" value="Unassembled WGS sequence"/>
</dbReference>
<gene>
    <name evidence="2" type="ORF">D0868_14448</name>
</gene>
<proteinExistence type="predicted"/>
<name>A0A3M6XJN5_HORWE</name>
<accession>A0A3M6XJN5</accession>
<protein>
    <submittedName>
        <fullName evidence="2">Uncharacterized protein</fullName>
    </submittedName>
</protein>
<evidence type="ECO:0000313" key="2">
    <source>
        <dbReference type="EMBL" id="RMX90660.1"/>
    </source>
</evidence>
<comment type="caution">
    <text evidence="2">The sequence shown here is derived from an EMBL/GenBank/DDBJ whole genome shotgun (WGS) entry which is preliminary data.</text>
</comment>
<dbReference type="AlphaFoldDB" id="A0A3M6XJN5"/>
<feature type="transmembrane region" description="Helical" evidence="1">
    <location>
        <begin position="307"/>
        <end position="326"/>
    </location>
</feature>
<keyword evidence="1" id="KW-1133">Transmembrane helix</keyword>
<keyword evidence="1" id="KW-0472">Membrane</keyword>
<feature type="transmembrane region" description="Helical" evidence="1">
    <location>
        <begin position="469"/>
        <end position="487"/>
    </location>
</feature>
<feature type="transmembrane region" description="Helical" evidence="1">
    <location>
        <begin position="197"/>
        <end position="219"/>
    </location>
</feature>
<dbReference type="EMBL" id="QWIK01002142">
    <property type="protein sequence ID" value="RMX90660.1"/>
    <property type="molecule type" value="Genomic_DNA"/>
</dbReference>
<feature type="transmembrane region" description="Helical" evidence="1">
    <location>
        <begin position="333"/>
        <end position="351"/>
    </location>
</feature>
<evidence type="ECO:0000313" key="3">
    <source>
        <dbReference type="Proteomes" id="UP000282582"/>
    </source>
</evidence>
<evidence type="ECO:0000256" key="1">
    <source>
        <dbReference type="SAM" id="Phobius"/>
    </source>
</evidence>
<reference evidence="2 3" key="1">
    <citation type="journal article" date="2018" name="BMC Genomics">
        <title>Genomic evidence for intraspecific hybridization in a clonal and extremely halotolerant yeast.</title>
        <authorList>
            <person name="Gostincar C."/>
            <person name="Stajich J.E."/>
            <person name="Zupancic J."/>
            <person name="Zalar P."/>
            <person name="Gunde-Cimerman N."/>
        </authorList>
    </citation>
    <scope>NUCLEOTIDE SEQUENCE [LARGE SCALE GENOMIC DNA]</scope>
    <source>
        <strain evidence="2 3">EXF-6654</strain>
    </source>
</reference>
<organism evidence="2 3">
    <name type="scientific">Hortaea werneckii</name>
    <name type="common">Black yeast</name>
    <name type="synonym">Cladosporium werneckii</name>
    <dbReference type="NCBI Taxonomy" id="91943"/>
    <lineage>
        <taxon>Eukaryota</taxon>
        <taxon>Fungi</taxon>
        <taxon>Dikarya</taxon>
        <taxon>Ascomycota</taxon>
        <taxon>Pezizomycotina</taxon>
        <taxon>Dothideomycetes</taxon>
        <taxon>Dothideomycetidae</taxon>
        <taxon>Mycosphaerellales</taxon>
        <taxon>Teratosphaeriaceae</taxon>
        <taxon>Hortaea</taxon>
    </lineage>
</organism>
<feature type="transmembrane region" description="Helical" evidence="1">
    <location>
        <begin position="507"/>
        <end position="528"/>
    </location>
</feature>
<keyword evidence="1" id="KW-0812">Transmembrane</keyword>